<dbReference type="EMBL" id="BPQR01000046">
    <property type="protein sequence ID" value="GJE07546.1"/>
    <property type="molecule type" value="Genomic_DNA"/>
</dbReference>
<protein>
    <recommendedName>
        <fullName evidence="2">Glycosyl transferase family 1 domain-containing protein</fullName>
    </recommendedName>
</protein>
<comment type="caution">
    <text evidence="3">The sequence shown here is derived from an EMBL/GenBank/DDBJ whole genome shotgun (WGS) entry which is preliminary data.</text>
</comment>
<name>A0ABQ4SZA5_9HYPH</name>
<dbReference type="PANTHER" id="PTHR46401:SF8">
    <property type="entry name" value="BLL6006 PROTEIN"/>
    <property type="match status" value="1"/>
</dbReference>
<evidence type="ECO:0000259" key="2">
    <source>
        <dbReference type="Pfam" id="PF00534"/>
    </source>
</evidence>
<dbReference type="Pfam" id="PF00534">
    <property type="entry name" value="Glycos_transf_1"/>
    <property type="match status" value="1"/>
</dbReference>
<feature type="region of interest" description="Disordered" evidence="1">
    <location>
        <begin position="376"/>
        <end position="395"/>
    </location>
</feature>
<dbReference type="Gene3D" id="3.40.50.2000">
    <property type="entry name" value="Glycogen Phosphorylase B"/>
    <property type="match status" value="1"/>
</dbReference>
<dbReference type="PANTHER" id="PTHR46401">
    <property type="entry name" value="GLYCOSYLTRANSFERASE WBBK-RELATED"/>
    <property type="match status" value="1"/>
</dbReference>
<feature type="domain" description="Glycosyl transferase family 1" evidence="2">
    <location>
        <begin position="197"/>
        <end position="342"/>
    </location>
</feature>
<sequence>MAETIDQTLAPGLRVAVFVTNDGATYGGGRLASLLLAHCLARAGCEVHYVTNNKPVFYDELLSFSYPSLVHLALTKDFHDGLPEGRFDVVLLVPTQADNFLFYYGTRGFARRRGARLALFNFETPNWFNAFAPVARDEGMWRQWRAATEDGCLILSNSAESMRYAQSYYVDHPERTAFDYWHQPINLRALETVSPQRRENRIVTFIRALDPHKGGQDVLDALSEDLAGFTLVMIVGSKTLDAGYHRAALAAAERYGLSLEIKHLVSDAQKFIELKRARFLLYPSRFEGYGIPPIEALSCGTPCVCYDLPVFREVCADALHSAPVGDIGALRTRIREVLAAPESVGDALPAVVASVSDILACGQAARGALERYCATPRGDEGALSEPPGKRARRPNPPLVHLSSLALDNEGFAHVRGWTPFVDLGRVELFIDGRHAGRAFLGIDRPDTLKTKPWVGRPDTGFALMAPFAGVEDAAKGTVLVEAFLFAQEGTLLDWTERSFKAKDSAVKRGKLPPKLLRAGGFRLNAEPESTVLHGWIAGNAPPLERVDLFLDGRPVWSRYGRPRKDVEPQIAEFPLQDPGFAGHAPHPLADAKASHGLMTIVAYTKGEGAQALTAKAAIHPAAPPPAVDPALAAPCPPAGLPRILKVRRVTLDEYRVVEFEGTVLARPRIDAMRFHLGDEFLGEGAPDRLNISVFEQNRAYGDVYPGFFFTGRTQGPVDPSTPWRIDLCYGEEVVESLSGTLTPTSRAEAPFGADAEAMPAGMLETGAPDVTVLVVERTDLFTTVAGLRTRALIAAIRAQGRRVLAVLHGNPHALLEEWPAWQALADGLLLVNPLSPLHDPTGRTKLADVLGRLAGQPSVEGFVVDSAAATGALASVDGRRPGRILDGGEPAETLAGHLAGLAHRPLELWTADAARAATLKALVPDLDARVVDASEAALREAFRPWPSLDLQEDAAPILLDATVPLGEAERAALDALGGPKPAAVVDAPPLADEAAIRRAAGLPDGLAITFAGALRPLARQPGAALIVPAPERSGLPALARALGLPVLALAADGSLTPLEASPGALTVEAALTPAEAPDLTEAAADVSAPARLHTVLEAPVPA</sequence>
<dbReference type="Proteomes" id="UP001055102">
    <property type="component" value="Unassembled WGS sequence"/>
</dbReference>
<dbReference type="InterPro" id="IPR001296">
    <property type="entry name" value="Glyco_trans_1"/>
</dbReference>
<organism evidence="3 4">
    <name type="scientific">Methylobacterium jeotgali</name>
    <dbReference type="NCBI Taxonomy" id="381630"/>
    <lineage>
        <taxon>Bacteria</taxon>
        <taxon>Pseudomonadati</taxon>
        <taxon>Pseudomonadota</taxon>
        <taxon>Alphaproteobacteria</taxon>
        <taxon>Hyphomicrobiales</taxon>
        <taxon>Methylobacteriaceae</taxon>
        <taxon>Methylobacterium</taxon>
    </lineage>
</organism>
<reference evidence="3" key="1">
    <citation type="journal article" date="2021" name="Front. Microbiol.">
        <title>Comprehensive Comparative Genomics and Phenotyping of Methylobacterium Species.</title>
        <authorList>
            <person name="Alessa O."/>
            <person name="Ogura Y."/>
            <person name="Fujitani Y."/>
            <person name="Takami H."/>
            <person name="Hayashi T."/>
            <person name="Sahin N."/>
            <person name="Tani A."/>
        </authorList>
    </citation>
    <scope>NUCLEOTIDE SEQUENCE</scope>
    <source>
        <strain evidence="3">LMG 23639</strain>
    </source>
</reference>
<evidence type="ECO:0000313" key="3">
    <source>
        <dbReference type="EMBL" id="GJE07546.1"/>
    </source>
</evidence>
<gene>
    <name evidence="3" type="ORF">AOPFMNJM_2875</name>
</gene>
<keyword evidence="4" id="KW-1185">Reference proteome</keyword>
<proteinExistence type="predicted"/>
<evidence type="ECO:0000313" key="4">
    <source>
        <dbReference type="Proteomes" id="UP001055102"/>
    </source>
</evidence>
<evidence type="ECO:0000256" key="1">
    <source>
        <dbReference type="SAM" id="MobiDB-lite"/>
    </source>
</evidence>
<reference evidence="3" key="2">
    <citation type="submission" date="2021-08" db="EMBL/GenBank/DDBJ databases">
        <authorList>
            <person name="Tani A."/>
            <person name="Ola A."/>
            <person name="Ogura Y."/>
            <person name="Katsura K."/>
            <person name="Hayashi T."/>
        </authorList>
    </citation>
    <scope>NUCLEOTIDE SEQUENCE</scope>
    <source>
        <strain evidence="3">LMG 23639</strain>
    </source>
</reference>
<accession>A0ABQ4SZA5</accession>
<dbReference type="SUPFAM" id="SSF53756">
    <property type="entry name" value="UDP-Glycosyltransferase/glycogen phosphorylase"/>
    <property type="match status" value="1"/>
</dbReference>
<dbReference type="RefSeq" id="WP_238276768.1">
    <property type="nucleotide sequence ID" value="NZ_BPQR01000046.1"/>
</dbReference>